<dbReference type="PANTHER" id="PTHR43794:SF11">
    <property type="entry name" value="AMIDOHYDROLASE-RELATED DOMAIN-CONTAINING PROTEIN"/>
    <property type="match status" value="1"/>
</dbReference>
<dbReference type="Gene3D" id="2.30.40.10">
    <property type="entry name" value="Urease, subunit C, domain 1"/>
    <property type="match status" value="1"/>
</dbReference>
<sequence length="477" mass="51317">MSAATTKAGQGKRETCDLLIVHGCVLTMDAKRTVYRDGAVAISGRRIAAVGPTSEIEKAWTAHRRIDAKGAAVHPGFIDGHYHAGLHLSRGSITDNPNPPKDEGGGGPGVFTRWINAITDEDEYASALMVCTEMVLNGFTGFVDAATSFSPDLVAEAAEAVGIRASVTDCMLWDLVGGEPMAAEISRAPCDLARSRREMGGQLWRNGDENALVRGHVAVYGLGSATEELMREAKTLADREGTVFHQHQSLMASDADYDRKRFGKPAMVHFAEKGLIGPNSVFTHMNALVPEEVDAVAASGMAVVWHPGNFMYYAISQTSRSAFPELHRRGTSVALGTDIAKTWVVGDLGIIAYLVSREWGDYLPSETILEMFTLGGARAMGMEKHLGSLEAGKRADLVIRSTELPDAQPNVNVVRQLVLVSRTKGVDTVICNGDTVVRGGRLVRLDEGEIYALARASAIQTAERAGMRPSRSWPEIG</sequence>
<feature type="domain" description="Amidohydrolase-related" evidence="5">
    <location>
        <begin position="73"/>
        <end position="436"/>
    </location>
</feature>
<dbReference type="Pfam" id="PF01979">
    <property type="entry name" value="Amidohydro_1"/>
    <property type="match status" value="1"/>
</dbReference>
<evidence type="ECO:0000256" key="2">
    <source>
        <dbReference type="ARBA" id="ARBA00022723"/>
    </source>
</evidence>
<proteinExistence type="inferred from homology"/>
<dbReference type="PANTHER" id="PTHR43794">
    <property type="entry name" value="AMINOHYDROLASE SSNA-RELATED"/>
    <property type="match status" value="1"/>
</dbReference>
<dbReference type="GO" id="GO:0046872">
    <property type="term" value="F:metal ion binding"/>
    <property type="evidence" value="ECO:0007669"/>
    <property type="project" value="UniProtKB-KW"/>
</dbReference>
<accession>A0A371XJM3</accession>
<name>A0A371XJM3_9HYPH</name>
<evidence type="ECO:0000259" key="6">
    <source>
        <dbReference type="Pfam" id="PF22039"/>
    </source>
</evidence>
<dbReference type="InterPro" id="IPR050287">
    <property type="entry name" value="MTA/SAH_deaminase"/>
</dbReference>
<dbReference type="GO" id="GO:0016810">
    <property type="term" value="F:hydrolase activity, acting on carbon-nitrogen (but not peptide) bonds"/>
    <property type="evidence" value="ECO:0007669"/>
    <property type="project" value="InterPro"/>
</dbReference>
<keyword evidence="3" id="KW-0378">Hydrolase</keyword>
<protein>
    <submittedName>
        <fullName evidence="7">Uncharacterized protein</fullName>
    </submittedName>
</protein>
<feature type="domain" description="Aminodeoxyfutalosine deaminase/Imidazolonepropionase-like composite" evidence="6">
    <location>
        <begin position="38"/>
        <end position="60"/>
    </location>
</feature>
<evidence type="ECO:0000256" key="1">
    <source>
        <dbReference type="ARBA" id="ARBA00006745"/>
    </source>
</evidence>
<dbReference type="InterPro" id="IPR006680">
    <property type="entry name" value="Amidohydro-rel"/>
</dbReference>
<dbReference type="SUPFAM" id="SSF51556">
    <property type="entry name" value="Metallo-dependent hydrolases"/>
    <property type="match status" value="1"/>
</dbReference>
<dbReference type="Proteomes" id="UP000262379">
    <property type="component" value="Unassembled WGS sequence"/>
</dbReference>
<gene>
    <name evidence="7" type="ORF">DY251_01395</name>
</gene>
<evidence type="ECO:0000313" key="7">
    <source>
        <dbReference type="EMBL" id="RFC69420.1"/>
    </source>
</evidence>
<evidence type="ECO:0000259" key="5">
    <source>
        <dbReference type="Pfam" id="PF01979"/>
    </source>
</evidence>
<dbReference type="Gene3D" id="3.20.20.140">
    <property type="entry name" value="Metal-dependent hydrolases"/>
    <property type="match status" value="1"/>
</dbReference>
<dbReference type="InterPro" id="IPR011059">
    <property type="entry name" value="Metal-dep_hydrolase_composite"/>
</dbReference>
<evidence type="ECO:0000256" key="3">
    <source>
        <dbReference type="ARBA" id="ARBA00022801"/>
    </source>
</evidence>
<dbReference type="Pfam" id="PF22039">
    <property type="entry name" value="HUTI_composite_bact"/>
    <property type="match status" value="1"/>
</dbReference>
<keyword evidence="8" id="KW-1185">Reference proteome</keyword>
<organism evidence="7 8">
    <name type="scientific">Mesorhizobium denitrificans</name>
    <dbReference type="NCBI Taxonomy" id="2294114"/>
    <lineage>
        <taxon>Bacteria</taxon>
        <taxon>Pseudomonadati</taxon>
        <taxon>Pseudomonadota</taxon>
        <taxon>Alphaproteobacteria</taxon>
        <taxon>Hyphomicrobiales</taxon>
        <taxon>Phyllobacteriaceae</taxon>
        <taxon>Mesorhizobium</taxon>
    </lineage>
</organism>
<keyword evidence="4" id="KW-0862">Zinc</keyword>
<dbReference type="InterPro" id="IPR054418">
    <property type="entry name" value="MQNX/HUTI_composite_N"/>
</dbReference>
<reference evidence="8" key="1">
    <citation type="submission" date="2018-08" db="EMBL/GenBank/DDBJ databases">
        <authorList>
            <person name="Im W.T."/>
        </authorList>
    </citation>
    <scope>NUCLEOTIDE SEQUENCE [LARGE SCALE GENOMIC DNA]</scope>
    <source>
        <strain evidence="8">LA-28</strain>
    </source>
</reference>
<comment type="caution">
    <text evidence="7">The sequence shown here is derived from an EMBL/GenBank/DDBJ whole genome shotgun (WGS) entry which is preliminary data.</text>
</comment>
<dbReference type="SUPFAM" id="SSF51338">
    <property type="entry name" value="Composite domain of metallo-dependent hydrolases"/>
    <property type="match status" value="1"/>
</dbReference>
<dbReference type="InterPro" id="IPR032466">
    <property type="entry name" value="Metal_Hydrolase"/>
</dbReference>
<dbReference type="RefSeq" id="WP_116622040.1">
    <property type="nucleotide sequence ID" value="NZ_QURN01000001.1"/>
</dbReference>
<dbReference type="EMBL" id="QURN01000001">
    <property type="protein sequence ID" value="RFC69420.1"/>
    <property type="molecule type" value="Genomic_DNA"/>
</dbReference>
<comment type="similarity">
    <text evidence="1">Belongs to the metallo-dependent hydrolases superfamily. ATZ/TRZ family.</text>
</comment>
<evidence type="ECO:0000256" key="4">
    <source>
        <dbReference type="ARBA" id="ARBA00022833"/>
    </source>
</evidence>
<keyword evidence="2" id="KW-0479">Metal-binding</keyword>
<evidence type="ECO:0000313" key="8">
    <source>
        <dbReference type="Proteomes" id="UP000262379"/>
    </source>
</evidence>
<dbReference type="AlphaFoldDB" id="A0A371XJM3"/>